<proteinExistence type="predicted"/>
<sequence>MPCSSSKSEELLLPRPASSNMYWFCPGQVQNEESGFNVCCARIYSAGFDIYSTEEELSCSDFSELLERPLKLARSKVLFEQEFTNILHALQVVQFLWWKARAQVNSLRVAKRREVWLLSELQQGKIASLKFMFVKDNELANKMFRDERCCLHESDWTEFTFAVDELEHYSRRLQKELVMSLPHWRTQQIIYKVPL</sequence>
<evidence type="ECO:0000313" key="1">
    <source>
        <dbReference type="EMBL" id="CAL1408480.1"/>
    </source>
</evidence>
<evidence type="ECO:0000313" key="2">
    <source>
        <dbReference type="Proteomes" id="UP001497516"/>
    </source>
</evidence>
<keyword evidence="2" id="KW-1185">Reference proteome</keyword>
<accession>A0AAV2GCL8</accession>
<dbReference type="AlphaFoldDB" id="A0AAV2GCL8"/>
<gene>
    <name evidence="1" type="ORF">LTRI10_LOCUS48067</name>
</gene>
<dbReference type="EMBL" id="OZ034821">
    <property type="protein sequence ID" value="CAL1408480.1"/>
    <property type="molecule type" value="Genomic_DNA"/>
</dbReference>
<name>A0AAV2GCL8_9ROSI</name>
<dbReference type="Proteomes" id="UP001497516">
    <property type="component" value="Chromosome 8"/>
</dbReference>
<protein>
    <submittedName>
        <fullName evidence="1">Uncharacterized protein</fullName>
    </submittedName>
</protein>
<organism evidence="1 2">
    <name type="scientific">Linum trigynum</name>
    <dbReference type="NCBI Taxonomy" id="586398"/>
    <lineage>
        <taxon>Eukaryota</taxon>
        <taxon>Viridiplantae</taxon>
        <taxon>Streptophyta</taxon>
        <taxon>Embryophyta</taxon>
        <taxon>Tracheophyta</taxon>
        <taxon>Spermatophyta</taxon>
        <taxon>Magnoliopsida</taxon>
        <taxon>eudicotyledons</taxon>
        <taxon>Gunneridae</taxon>
        <taxon>Pentapetalae</taxon>
        <taxon>rosids</taxon>
        <taxon>fabids</taxon>
        <taxon>Malpighiales</taxon>
        <taxon>Linaceae</taxon>
        <taxon>Linum</taxon>
    </lineage>
</organism>
<reference evidence="1 2" key="1">
    <citation type="submission" date="2024-04" db="EMBL/GenBank/DDBJ databases">
        <authorList>
            <person name="Fracassetti M."/>
        </authorList>
    </citation>
    <scope>NUCLEOTIDE SEQUENCE [LARGE SCALE GENOMIC DNA]</scope>
</reference>